<dbReference type="SMART" id="SM00116">
    <property type="entry name" value="CBS"/>
    <property type="match status" value="2"/>
</dbReference>
<dbReference type="Pfam" id="PF00571">
    <property type="entry name" value="CBS"/>
    <property type="match status" value="2"/>
</dbReference>
<feature type="region of interest" description="Disordered" evidence="3">
    <location>
        <begin position="1"/>
        <end position="21"/>
    </location>
</feature>
<dbReference type="CDD" id="cd04629">
    <property type="entry name" value="CBS_pair_bac"/>
    <property type="match status" value="1"/>
</dbReference>
<evidence type="ECO:0000313" key="5">
    <source>
        <dbReference type="EMBL" id="RSK41356.1"/>
    </source>
</evidence>
<accession>A0A3R9N8B1</accession>
<dbReference type="PANTHER" id="PTHR43080:SF2">
    <property type="entry name" value="CBS DOMAIN-CONTAINING PROTEIN"/>
    <property type="match status" value="1"/>
</dbReference>
<gene>
    <name evidence="5" type="ORF">EJA19_00340</name>
</gene>
<dbReference type="PROSITE" id="PS51371">
    <property type="entry name" value="CBS"/>
    <property type="match status" value="2"/>
</dbReference>
<sequence length="155" mass="17545">MGIKSFQGARKQQQSNVEHEPIKVSDYMTKDLITFKPEQSVEEVIQTLITKKISGGPVVNDNNELVGIISEGDCLKQISESRYYNMPMAQDNVESRMVKQVETIDGNMDVFDAAKKFLNSKIRRFPILENGKLVGQISQKDILKAALQLKGQKWK</sequence>
<dbReference type="InterPro" id="IPR000644">
    <property type="entry name" value="CBS_dom"/>
</dbReference>
<dbReference type="OrthoDB" id="9790355at2"/>
<dbReference type="Proteomes" id="UP000270620">
    <property type="component" value="Unassembled WGS sequence"/>
</dbReference>
<dbReference type="InterPro" id="IPR046342">
    <property type="entry name" value="CBS_dom_sf"/>
</dbReference>
<dbReference type="EMBL" id="RWBG01000001">
    <property type="protein sequence ID" value="RSK41356.1"/>
    <property type="molecule type" value="Genomic_DNA"/>
</dbReference>
<feature type="domain" description="CBS" evidence="4">
    <location>
        <begin position="28"/>
        <end position="88"/>
    </location>
</feature>
<evidence type="ECO:0000259" key="4">
    <source>
        <dbReference type="PROSITE" id="PS51371"/>
    </source>
</evidence>
<dbReference type="SUPFAM" id="SSF54631">
    <property type="entry name" value="CBS-domain pair"/>
    <property type="match status" value="1"/>
</dbReference>
<evidence type="ECO:0000256" key="2">
    <source>
        <dbReference type="PROSITE-ProRule" id="PRU00703"/>
    </source>
</evidence>
<organism evidence="5 6">
    <name type="scientific">Mangrovimonas spongiae</name>
    <dbReference type="NCBI Taxonomy" id="2494697"/>
    <lineage>
        <taxon>Bacteria</taxon>
        <taxon>Pseudomonadati</taxon>
        <taxon>Bacteroidota</taxon>
        <taxon>Flavobacteriia</taxon>
        <taxon>Flavobacteriales</taxon>
        <taxon>Flavobacteriaceae</taxon>
        <taxon>Mangrovimonas</taxon>
    </lineage>
</organism>
<dbReference type="AlphaFoldDB" id="A0A3R9N8B1"/>
<proteinExistence type="predicted"/>
<keyword evidence="6" id="KW-1185">Reference proteome</keyword>
<name>A0A3R9N8B1_9FLAO</name>
<dbReference type="InterPro" id="IPR051257">
    <property type="entry name" value="Diverse_CBS-Domain"/>
</dbReference>
<keyword evidence="1 2" id="KW-0129">CBS domain</keyword>
<dbReference type="RefSeq" id="WP_125466353.1">
    <property type="nucleotide sequence ID" value="NZ_RWBG01000001.1"/>
</dbReference>
<evidence type="ECO:0000256" key="3">
    <source>
        <dbReference type="SAM" id="MobiDB-lite"/>
    </source>
</evidence>
<reference evidence="5 6" key="1">
    <citation type="submission" date="2018-12" db="EMBL/GenBank/DDBJ databases">
        <title>Mangrovimonas spongiae sp. nov., a novel member of the genus Mangrovimonas isolated from marine sponge.</title>
        <authorList>
            <person name="Zhuang L."/>
            <person name="Luo L."/>
        </authorList>
    </citation>
    <scope>NUCLEOTIDE SEQUENCE [LARGE SCALE GENOMIC DNA]</scope>
    <source>
        <strain evidence="5 6">HN-E26</strain>
    </source>
</reference>
<evidence type="ECO:0000313" key="6">
    <source>
        <dbReference type="Proteomes" id="UP000270620"/>
    </source>
</evidence>
<comment type="caution">
    <text evidence="5">The sequence shown here is derived from an EMBL/GenBank/DDBJ whole genome shotgun (WGS) entry which is preliminary data.</text>
</comment>
<dbReference type="PANTHER" id="PTHR43080">
    <property type="entry name" value="CBS DOMAIN-CONTAINING PROTEIN CBSX3, MITOCHONDRIAL"/>
    <property type="match status" value="1"/>
</dbReference>
<dbReference type="Gene3D" id="3.10.580.10">
    <property type="entry name" value="CBS-domain"/>
    <property type="match status" value="1"/>
</dbReference>
<feature type="domain" description="CBS" evidence="4">
    <location>
        <begin position="97"/>
        <end position="155"/>
    </location>
</feature>
<dbReference type="InterPro" id="IPR044729">
    <property type="entry name" value="CBS_bac"/>
</dbReference>
<evidence type="ECO:0000256" key="1">
    <source>
        <dbReference type="ARBA" id="ARBA00023122"/>
    </source>
</evidence>
<protein>
    <submittedName>
        <fullName evidence="5">CBS domain-containing protein</fullName>
    </submittedName>
</protein>